<keyword evidence="1" id="KW-0812">Transmembrane</keyword>
<reference evidence="2" key="1">
    <citation type="submission" date="2024-07" db="EMBL/GenBank/DDBJ databases">
        <title>Identification and characteristics of an arsenic-resistant bacterial isolate, which belongs to a novel species.</title>
        <authorList>
            <person name="Juszczyk A."/>
            <person name="Kowalczyk A."/>
            <person name="Was K."/>
            <person name="Kosowicz W."/>
            <person name="Budzyn A."/>
            <person name="Latowski D."/>
        </authorList>
    </citation>
    <scope>NUCLEOTIDE SEQUENCE</scope>
    <source>
        <strain evidence="2">As8PL</strain>
    </source>
</reference>
<sequence>MTVLMAIAVLTCIAALIITLYLTKAEDPNYGTKRSITNLSFVYLIILPILIVVIVGIWWLF</sequence>
<evidence type="ECO:0000313" key="2">
    <source>
        <dbReference type="EMBL" id="XDI36894.1"/>
    </source>
</evidence>
<dbReference type="RefSeq" id="WP_317121003.1">
    <property type="nucleotide sequence ID" value="NZ_CP162551.1"/>
</dbReference>
<protein>
    <submittedName>
        <fullName evidence="2">BshB3 potential contributor to bacillithiol synthesis</fullName>
    </submittedName>
</protein>
<proteinExistence type="predicted"/>
<keyword evidence="1" id="KW-1133">Transmembrane helix</keyword>
<accession>A0AB39BU05</accession>
<evidence type="ECO:0000256" key="1">
    <source>
        <dbReference type="SAM" id="Phobius"/>
    </source>
</evidence>
<name>A0AB39BU05_9BACI</name>
<feature type="transmembrane region" description="Helical" evidence="1">
    <location>
        <begin position="41"/>
        <end position="60"/>
    </location>
</feature>
<dbReference type="EMBL" id="CP162551">
    <property type="protein sequence ID" value="XDI36894.1"/>
    <property type="molecule type" value="Genomic_DNA"/>
</dbReference>
<dbReference type="AlphaFoldDB" id="A0AB39BU05"/>
<organism evidence="2">
    <name type="scientific">Alkalihalophilus sp. As8PL</name>
    <dbReference type="NCBI Taxonomy" id="3237103"/>
    <lineage>
        <taxon>Bacteria</taxon>
        <taxon>Bacillati</taxon>
        <taxon>Bacillota</taxon>
        <taxon>Bacilli</taxon>
        <taxon>Bacillales</taxon>
        <taxon>Bacillaceae</taxon>
        <taxon>Alkalihalophilus</taxon>
    </lineage>
</organism>
<gene>
    <name evidence="2" type="ORF">AB3N04_19815</name>
</gene>
<keyword evidence="1" id="KW-0472">Membrane</keyword>